<keyword evidence="3" id="KW-0732">Signal</keyword>
<keyword evidence="2" id="KW-1133">Transmembrane helix</keyword>
<dbReference type="SMART" id="SM00736">
    <property type="entry name" value="CADG"/>
    <property type="match status" value="1"/>
</dbReference>
<reference evidence="5" key="1">
    <citation type="submission" date="2020-11" db="EMBL/GenBank/DDBJ databases">
        <authorList>
            <consortium name="DOE Joint Genome Institute"/>
            <person name="Ahrendt S."/>
            <person name="Riley R."/>
            <person name="Andreopoulos W."/>
            <person name="LaButti K."/>
            <person name="Pangilinan J."/>
            <person name="Ruiz-duenas F.J."/>
            <person name="Barrasa J.M."/>
            <person name="Sanchez-Garcia M."/>
            <person name="Camarero S."/>
            <person name="Miyauchi S."/>
            <person name="Serrano A."/>
            <person name="Linde D."/>
            <person name="Babiker R."/>
            <person name="Drula E."/>
            <person name="Ayuso-Fernandez I."/>
            <person name="Pacheco R."/>
            <person name="Padilla G."/>
            <person name="Ferreira P."/>
            <person name="Barriuso J."/>
            <person name="Kellner H."/>
            <person name="Castanera R."/>
            <person name="Alfaro M."/>
            <person name="Ramirez L."/>
            <person name="Pisabarro A.G."/>
            <person name="Kuo A."/>
            <person name="Tritt A."/>
            <person name="Lipzen A."/>
            <person name="He G."/>
            <person name="Yan M."/>
            <person name="Ng V."/>
            <person name="Cullen D."/>
            <person name="Martin F."/>
            <person name="Rosso M.-N."/>
            <person name="Henrissat B."/>
            <person name="Hibbett D."/>
            <person name="Martinez A.T."/>
            <person name="Grigoriev I.V."/>
        </authorList>
    </citation>
    <scope>NUCLEOTIDE SEQUENCE</scope>
    <source>
        <strain evidence="5">AH 44721</strain>
    </source>
</reference>
<dbReference type="InterPro" id="IPR006644">
    <property type="entry name" value="Cadg"/>
</dbReference>
<dbReference type="InterPro" id="IPR015919">
    <property type="entry name" value="Cadherin-like_sf"/>
</dbReference>
<evidence type="ECO:0000313" key="5">
    <source>
        <dbReference type="EMBL" id="KAF8909383.1"/>
    </source>
</evidence>
<feature type="signal peptide" evidence="3">
    <location>
        <begin position="1"/>
        <end position="17"/>
    </location>
</feature>
<dbReference type="GO" id="GO:0016020">
    <property type="term" value="C:membrane"/>
    <property type="evidence" value="ECO:0007669"/>
    <property type="project" value="InterPro"/>
</dbReference>
<evidence type="ECO:0000313" key="6">
    <source>
        <dbReference type="Proteomes" id="UP000724874"/>
    </source>
</evidence>
<organism evidence="5 6">
    <name type="scientific">Gymnopilus junonius</name>
    <name type="common">Spectacular rustgill mushroom</name>
    <name type="synonym">Gymnopilus spectabilis subsp. junonius</name>
    <dbReference type="NCBI Taxonomy" id="109634"/>
    <lineage>
        <taxon>Eukaryota</taxon>
        <taxon>Fungi</taxon>
        <taxon>Dikarya</taxon>
        <taxon>Basidiomycota</taxon>
        <taxon>Agaricomycotina</taxon>
        <taxon>Agaricomycetes</taxon>
        <taxon>Agaricomycetidae</taxon>
        <taxon>Agaricales</taxon>
        <taxon>Agaricineae</taxon>
        <taxon>Hymenogastraceae</taxon>
        <taxon>Gymnopilus</taxon>
    </lineage>
</organism>
<evidence type="ECO:0000256" key="2">
    <source>
        <dbReference type="SAM" id="Phobius"/>
    </source>
</evidence>
<dbReference type="SUPFAM" id="SSF49313">
    <property type="entry name" value="Cadherin-like"/>
    <property type="match status" value="2"/>
</dbReference>
<gene>
    <name evidence="5" type="ORF">CPB84DRAFT_1515002</name>
</gene>
<feature type="region of interest" description="Disordered" evidence="1">
    <location>
        <begin position="535"/>
        <end position="559"/>
    </location>
</feature>
<dbReference type="Gene3D" id="2.60.40.10">
    <property type="entry name" value="Immunoglobulins"/>
    <property type="match status" value="2"/>
</dbReference>
<dbReference type="Proteomes" id="UP000724874">
    <property type="component" value="Unassembled WGS sequence"/>
</dbReference>
<evidence type="ECO:0000259" key="4">
    <source>
        <dbReference type="SMART" id="SM00736"/>
    </source>
</evidence>
<dbReference type="OrthoDB" id="414243at2759"/>
<comment type="caution">
    <text evidence="5">The sequence shown here is derived from an EMBL/GenBank/DDBJ whole genome shotgun (WGS) entry which is preliminary data.</text>
</comment>
<dbReference type="InterPro" id="IPR013783">
    <property type="entry name" value="Ig-like_fold"/>
</dbReference>
<dbReference type="AlphaFoldDB" id="A0A9P5TRH2"/>
<evidence type="ECO:0000256" key="1">
    <source>
        <dbReference type="SAM" id="MobiDB-lite"/>
    </source>
</evidence>
<keyword evidence="6" id="KW-1185">Reference proteome</keyword>
<dbReference type="GO" id="GO:0005509">
    <property type="term" value="F:calcium ion binding"/>
    <property type="evidence" value="ECO:0007669"/>
    <property type="project" value="InterPro"/>
</dbReference>
<feature type="region of interest" description="Disordered" evidence="1">
    <location>
        <begin position="626"/>
        <end position="685"/>
    </location>
</feature>
<keyword evidence="2" id="KW-0472">Membrane</keyword>
<sequence>MTLILLSFLTFLTVVLAASSSVFVLHSLEKQLVQVARLGQPYSWTFSTETFSSTDGTLLYTTSVLPSWLSFDPTTRTFQGTPTTNDEGYPEITVTAHGLTSSASSKFTICVTRSSPPVLHLSLVDQFQPNRPSLSSVYFLRPNSAFASQNPTLRVSRTSSFSIGIESNTFAAQNGDVYYELRMANGLAIPEYLSFSSETVTLNGDIPDDLPQPLILPLHLHASDQEGYTATILPFDIAVADHELSLATNNLPTINITTDTDFLLSLLSPVDFMGVMVDDDPIQPANISSLELDVSDHSSWLRYDIPSRTLSGHPPNNITERPLLPVVLTTNFNQTVRTQVPLALVASYFIMSELPSLHISQGDNIQFDLRQWFSPLTADLGHDQTNVAASFEPISIANWLRFDSLSNLLTGNVPEDVQFPAGYATVTFTAYSHITHSTSHTVLDIYTADTGNTQSLAPASPGGLSNDAHKRLVMALVITFGSLGSMCLFAGIFAIARRWARVKDTAILGEEGRHALSEKDRRWYGLTLSPGGTRIVETKPLSPQMGMRRSPRNPSPLGLGLERMPERGRLYSGPNGETASPGVMSKKEFMARIKETVRQVSGKYSRKNRIPSDDRPVIGKPILVASSKTNDQGGGIAQNSSSNPFEEAAPPSRPGSTFLSGSPSASTAQHSIPRRRQDFVPPRNPAQVHFNDGLLVRQVSAGSVGANSFLSGKSGLSGDSYAEAPMGPPTRPRLVPFTSSRIPVPQAHVPEGNKFSGNRITSQRANVCESDSNDEAVDTVKSSGSGDDLAMGMHYVRSLGTDQLTVEGRPASGSSPALSNVRSSFASLESSQLGNESITMKALVRVGERFKFRVPIRTAVNLPKAKGYYAKLLSGQPLPPFIRADLSGIKAKGALELSGIATFRDVGERTVGVYAEKDELCVATVLIEVVGKR</sequence>
<name>A0A9P5TRH2_GYMJU</name>
<dbReference type="Pfam" id="PF05345">
    <property type="entry name" value="He_PIG"/>
    <property type="match status" value="2"/>
</dbReference>
<dbReference type="EMBL" id="JADNYJ010000009">
    <property type="protein sequence ID" value="KAF8909383.1"/>
    <property type="molecule type" value="Genomic_DNA"/>
</dbReference>
<feature type="chain" id="PRO_5040350847" description="Dystroglycan-type cadherin-like domain-containing protein" evidence="3">
    <location>
        <begin position="18"/>
        <end position="933"/>
    </location>
</feature>
<feature type="transmembrane region" description="Helical" evidence="2">
    <location>
        <begin position="472"/>
        <end position="496"/>
    </location>
</feature>
<feature type="region of interest" description="Disordered" evidence="1">
    <location>
        <begin position="600"/>
        <end position="619"/>
    </location>
</feature>
<accession>A0A9P5TRH2</accession>
<feature type="compositionally biased region" description="Polar residues" evidence="1">
    <location>
        <begin position="654"/>
        <end position="670"/>
    </location>
</feature>
<proteinExistence type="predicted"/>
<keyword evidence="2" id="KW-0812">Transmembrane</keyword>
<protein>
    <recommendedName>
        <fullName evidence="4">Dystroglycan-type cadherin-like domain-containing protein</fullName>
    </recommendedName>
</protein>
<evidence type="ECO:0000256" key="3">
    <source>
        <dbReference type="SAM" id="SignalP"/>
    </source>
</evidence>
<feature type="domain" description="Dystroglycan-type cadherin-like" evidence="4">
    <location>
        <begin position="23"/>
        <end position="118"/>
    </location>
</feature>
<feature type="compositionally biased region" description="Polar residues" evidence="1">
    <location>
        <begin position="626"/>
        <end position="644"/>
    </location>
</feature>